<feature type="domain" description="Major facilitator superfamily (MFS) profile" evidence="8">
    <location>
        <begin position="1"/>
        <end position="327"/>
    </location>
</feature>
<keyword evidence="6 7" id="KW-0472">Membrane</keyword>
<dbReference type="SUPFAM" id="SSF103473">
    <property type="entry name" value="MFS general substrate transporter"/>
    <property type="match status" value="1"/>
</dbReference>
<keyword evidence="3" id="KW-0813">Transport</keyword>
<dbReference type="InterPro" id="IPR036259">
    <property type="entry name" value="MFS_trans_sf"/>
</dbReference>
<evidence type="ECO:0000259" key="8">
    <source>
        <dbReference type="PROSITE" id="PS50850"/>
    </source>
</evidence>
<comment type="subcellular location">
    <subcellularLocation>
        <location evidence="1">Endomembrane system</location>
        <topology evidence="1">Multi-pass membrane protein</topology>
    </subcellularLocation>
</comment>
<evidence type="ECO:0000256" key="5">
    <source>
        <dbReference type="ARBA" id="ARBA00022989"/>
    </source>
</evidence>
<feature type="transmembrane region" description="Helical" evidence="7">
    <location>
        <begin position="186"/>
        <end position="209"/>
    </location>
</feature>
<dbReference type="PANTHER" id="PTHR23514">
    <property type="entry name" value="BYPASS OF STOP CODON PROTEIN 6"/>
    <property type="match status" value="1"/>
</dbReference>
<reference evidence="9" key="1">
    <citation type="submission" date="2018-07" db="EMBL/GenBank/DDBJ databases">
        <authorList>
            <person name="Quirk P.G."/>
            <person name="Krulwich T.A."/>
        </authorList>
    </citation>
    <scope>NUCLEOTIDE SEQUENCE</scope>
</reference>
<dbReference type="PROSITE" id="PS50850">
    <property type="entry name" value="MFS"/>
    <property type="match status" value="1"/>
</dbReference>
<dbReference type="GO" id="GO:0016020">
    <property type="term" value="C:membrane"/>
    <property type="evidence" value="ECO:0007669"/>
    <property type="project" value="TreeGrafter"/>
</dbReference>
<comment type="similarity">
    <text evidence="2">Belongs to the major facilitator superfamily.</text>
</comment>
<evidence type="ECO:0000256" key="1">
    <source>
        <dbReference type="ARBA" id="ARBA00004127"/>
    </source>
</evidence>
<evidence type="ECO:0000256" key="7">
    <source>
        <dbReference type="SAM" id="Phobius"/>
    </source>
</evidence>
<keyword evidence="4 7" id="KW-0812">Transmembrane</keyword>
<dbReference type="Pfam" id="PF07690">
    <property type="entry name" value="MFS_1"/>
    <property type="match status" value="1"/>
</dbReference>
<feature type="transmembrane region" description="Helical" evidence="7">
    <location>
        <begin position="270"/>
        <end position="292"/>
    </location>
</feature>
<feature type="transmembrane region" description="Helical" evidence="7">
    <location>
        <begin position="41"/>
        <end position="66"/>
    </location>
</feature>
<accession>A0A380TJE2</accession>
<proteinExistence type="inferred from homology"/>
<keyword evidence="5 7" id="KW-1133">Transmembrane helix</keyword>
<feature type="transmembrane region" description="Helical" evidence="7">
    <location>
        <begin position="78"/>
        <end position="101"/>
    </location>
</feature>
<evidence type="ECO:0000256" key="6">
    <source>
        <dbReference type="ARBA" id="ARBA00023136"/>
    </source>
</evidence>
<dbReference type="EMBL" id="UIDG01000451">
    <property type="protein sequence ID" value="SUS07813.1"/>
    <property type="molecule type" value="Genomic_DNA"/>
</dbReference>
<dbReference type="InterPro" id="IPR051788">
    <property type="entry name" value="MFS_Transporter"/>
</dbReference>
<dbReference type="GO" id="GO:0022857">
    <property type="term" value="F:transmembrane transporter activity"/>
    <property type="evidence" value="ECO:0007669"/>
    <property type="project" value="InterPro"/>
</dbReference>
<feature type="transmembrane region" description="Helical" evidence="7">
    <location>
        <begin position="304"/>
        <end position="324"/>
    </location>
</feature>
<evidence type="ECO:0000313" key="9">
    <source>
        <dbReference type="EMBL" id="SUS07813.1"/>
    </source>
</evidence>
<organism evidence="9">
    <name type="scientific">metagenome</name>
    <dbReference type="NCBI Taxonomy" id="256318"/>
    <lineage>
        <taxon>unclassified sequences</taxon>
        <taxon>metagenomes</taxon>
    </lineage>
</organism>
<evidence type="ECO:0000256" key="2">
    <source>
        <dbReference type="ARBA" id="ARBA00008335"/>
    </source>
</evidence>
<dbReference type="InterPro" id="IPR011701">
    <property type="entry name" value="MFS"/>
</dbReference>
<gene>
    <name evidence="9" type="ORF">DF3PB_5040001</name>
</gene>
<feature type="transmembrane region" description="Helical" evidence="7">
    <location>
        <begin position="216"/>
        <end position="232"/>
    </location>
</feature>
<dbReference type="AlphaFoldDB" id="A0A380TJE2"/>
<feature type="transmembrane region" description="Helical" evidence="7">
    <location>
        <begin position="107"/>
        <end position="129"/>
    </location>
</feature>
<protein>
    <submittedName>
        <fullName evidence="9">Putative Major facilitator superfamily MFS_1</fullName>
    </submittedName>
</protein>
<name>A0A380TJE2_9ZZZZ</name>
<evidence type="ECO:0000256" key="3">
    <source>
        <dbReference type="ARBA" id="ARBA00022448"/>
    </source>
</evidence>
<feature type="transmembrane region" description="Helical" evidence="7">
    <location>
        <begin position="238"/>
        <end position="258"/>
    </location>
</feature>
<sequence length="337" mass="34693">MAGGSLARKLGLRALLALALACNGLSQALLAATAMLPQSVGVAMLFAGTACLGLGFGLIGAPINSYPRLLFPAKGEPALVAAHTLIGLGLATAPLAAAPLIEAGMWASLPLILALVCAALAAATLITALPQPADVASESRHPRPPVAAPLFWLFAAITVIYAFAEGTFSNWAVIYLRDSRGLPEMTAGLALSAFWGAIVVGRLVITLLVVRVPARLIWLTLPCLMIAAFWLLPHADSALTGIGFFALAGLACSAFLPLTISLAVERFPEAVAWVSSMLIAALMVGVGLGSYLVGALQAVLPLDALYRLSSVYPAAVLLLAGLVLRARVRRPEPAPAA</sequence>
<dbReference type="InterPro" id="IPR020846">
    <property type="entry name" value="MFS_dom"/>
</dbReference>
<dbReference type="PANTHER" id="PTHR23514:SF3">
    <property type="entry name" value="BYPASS OF STOP CODON PROTEIN 6"/>
    <property type="match status" value="1"/>
</dbReference>
<feature type="transmembrane region" description="Helical" evidence="7">
    <location>
        <begin position="150"/>
        <end position="174"/>
    </location>
</feature>
<dbReference type="Gene3D" id="1.20.1250.20">
    <property type="entry name" value="MFS general substrate transporter like domains"/>
    <property type="match status" value="2"/>
</dbReference>
<evidence type="ECO:0000256" key="4">
    <source>
        <dbReference type="ARBA" id="ARBA00022692"/>
    </source>
</evidence>
<dbReference type="GO" id="GO:0012505">
    <property type="term" value="C:endomembrane system"/>
    <property type="evidence" value="ECO:0007669"/>
    <property type="project" value="UniProtKB-SubCell"/>
</dbReference>